<keyword evidence="7" id="KW-0067">ATP-binding</keyword>
<dbReference type="EMBL" id="JACTNZ010000006">
    <property type="protein sequence ID" value="KAG5546089.1"/>
    <property type="molecule type" value="Genomic_DNA"/>
</dbReference>
<dbReference type="GO" id="GO:0016887">
    <property type="term" value="F:ATP hydrolysis activity"/>
    <property type="evidence" value="ECO:0007669"/>
    <property type="project" value="InterPro"/>
</dbReference>
<dbReference type="AlphaFoldDB" id="A0AAV6K154"/>
<organism evidence="11 12">
    <name type="scientific">Rhododendron griersonianum</name>
    <dbReference type="NCBI Taxonomy" id="479676"/>
    <lineage>
        <taxon>Eukaryota</taxon>
        <taxon>Viridiplantae</taxon>
        <taxon>Streptophyta</taxon>
        <taxon>Embryophyta</taxon>
        <taxon>Tracheophyta</taxon>
        <taxon>Spermatophyta</taxon>
        <taxon>Magnoliopsida</taxon>
        <taxon>eudicotyledons</taxon>
        <taxon>Gunneridae</taxon>
        <taxon>Pentapetalae</taxon>
        <taxon>asterids</taxon>
        <taxon>Ericales</taxon>
        <taxon>Ericaceae</taxon>
        <taxon>Ericoideae</taxon>
        <taxon>Rhodoreae</taxon>
        <taxon>Rhododendron</taxon>
    </lineage>
</organism>
<dbReference type="SUPFAM" id="SSF56784">
    <property type="entry name" value="HAD-like"/>
    <property type="match status" value="1"/>
</dbReference>
<sequence length="326" mass="35907">MIGLSAILQKNPGYASGLHIKIPYLIYVGSRYLLTSAWLFNFAQEVMTSLEVSVNAVKDYHQFSDVKVMGFPLAFKFMYTLSELEQDFNPVDKRTAITYIDSNGNWHRASKGAPEQIIELCQVQTDIKRKAHDIIDKFADRGLRSLAVDQQTLPEKTKESAGGPWVFVGLLPLFDPPRHDSAETIRQALKLGVNVKMITGDQLAIAKETGLRLGMGTNMYPSSTLLGQTRDETTANLPVEELIEMADGFAGVFPEAGGVVIDAGGNPPRGVRLFTCCMHGISCLGGSNTSDHGMTPDLNRHVEYDFMESVIFSEDLLSSGRSCMLY</sequence>
<evidence type="ECO:0000256" key="5">
    <source>
        <dbReference type="ARBA" id="ARBA00022723"/>
    </source>
</evidence>
<keyword evidence="8" id="KW-0460">Magnesium</keyword>
<dbReference type="GO" id="GO:0005524">
    <property type="term" value="F:ATP binding"/>
    <property type="evidence" value="ECO:0007669"/>
    <property type="project" value="UniProtKB-KW"/>
</dbReference>
<evidence type="ECO:0000313" key="12">
    <source>
        <dbReference type="Proteomes" id="UP000823749"/>
    </source>
</evidence>
<protein>
    <submittedName>
        <fullName evidence="11">Uncharacterized protein</fullName>
    </submittedName>
</protein>
<dbReference type="InterPro" id="IPR001757">
    <property type="entry name" value="P_typ_ATPase"/>
</dbReference>
<dbReference type="PANTHER" id="PTHR42861">
    <property type="entry name" value="CALCIUM-TRANSPORTING ATPASE"/>
    <property type="match status" value="1"/>
</dbReference>
<accession>A0AAV6K154</accession>
<comment type="similarity">
    <text evidence="2">Belongs to the cation transport ATPase (P-type) (TC 3.A.3) family. Type IIIA subfamily.</text>
</comment>
<evidence type="ECO:0000256" key="10">
    <source>
        <dbReference type="ARBA" id="ARBA00023136"/>
    </source>
</evidence>
<evidence type="ECO:0000256" key="6">
    <source>
        <dbReference type="ARBA" id="ARBA00022741"/>
    </source>
</evidence>
<evidence type="ECO:0000256" key="7">
    <source>
        <dbReference type="ARBA" id="ARBA00022840"/>
    </source>
</evidence>
<evidence type="ECO:0000256" key="4">
    <source>
        <dbReference type="ARBA" id="ARBA00022692"/>
    </source>
</evidence>
<comment type="subcellular location">
    <subcellularLocation>
        <location evidence="1">Membrane</location>
        <topology evidence="1">Multi-pass membrane protein</topology>
    </subcellularLocation>
</comment>
<keyword evidence="5" id="KW-0479">Metal-binding</keyword>
<dbReference type="InterPro" id="IPR036412">
    <property type="entry name" value="HAD-like_sf"/>
</dbReference>
<evidence type="ECO:0000256" key="3">
    <source>
        <dbReference type="ARBA" id="ARBA00022553"/>
    </source>
</evidence>
<proteinExistence type="inferred from homology"/>
<dbReference type="Gene3D" id="3.40.50.1000">
    <property type="entry name" value="HAD superfamily/HAD-like"/>
    <property type="match status" value="1"/>
</dbReference>
<keyword evidence="6" id="KW-0547">Nucleotide-binding</keyword>
<dbReference type="FunFam" id="3.40.50.1000:FF:000211">
    <property type="entry name" value="Plasma membrane ATPase"/>
    <property type="match status" value="1"/>
</dbReference>
<dbReference type="Gene3D" id="3.40.1110.10">
    <property type="entry name" value="Calcium-transporting ATPase, cytoplasmic domain N"/>
    <property type="match status" value="1"/>
</dbReference>
<reference evidence="11 12" key="1">
    <citation type="submission" date="2020-08" db="EMBL/GenBank/DDBJ databases">
        <title>Plant Genome Project.</title>
        <authorList>
            <person name="Zhang R.-G."/>
        </authorList>
    </citation>
    <scope>NUCLEOTIDE SEQUENCE [LARGE SCALE GENOMIC DNA]</scope>
    <source>
        <strain evidence="11">WSP0</strain>
        <tissue evidence="11">Leaf</tissue>
    </source>
</reference>
<evidence type="ECO:0000256" key="8">
    <source>
        <dbReference type="ARBA" id="ARBA00022842"/>
    </source>
</evidence>
<gene>
    <name evidence="11" type="ORF">RHGRI_018311</name>
</gene>
<evidence type="ECO:0000313" key="11">
    <source>
        <dbReference type="EMBL" id="KAG5546089.1"/>
    </source>
</evidence>
<dbReference type="InterPro" id="IPR023214">
    <property type="entry name" value="HAD_sf"/>
</dbReference>
<dbReference type="InterPro" id="IPR023299">
    <property type="entry name" value="ATPase_P-typ_cyto_dom_N"/>
</dbReference>
<keyword evidence="9" id="KW-1133">Transmembrane helix</keyword>
<keyword evidence="10" id="KW-0472">Membrane</keyword>
<name>A0AAV6K154_9ERIC</name>
<dbReference type="Proteomes" id="UP000823749">
    <property type="component" value="Chromosome 6"/>
</dbReference>
<keyword evidence="3" id="KW-0597">Phosphoprotein</keyword>
<dbReference type="PRINTS" id="PR00120">
    <property type="entry name" value="HATPASE"/>
</dbReference>
<dbReference type="GO" id="GO:0046872">
    <property type="term" value="F:metal ion binding"/>
    <property type="evidence" value="ECO:0007669"/>
    <property type="project" value="UniProtKB-KW"/>
</dbReference>
<evidence type="ECO:0000256" key="1">
    <source>
        <dbReference type="ARBA" id="ARBA00004141"/>
    </source>
</evidence>
<dbReference type="GO" id="GO:0016020">
    <property type="term" value="C:membrane"/>
    <property type="evidence" value="ECO:0007669"/>
    <property type="project" value="UniProtKB-SubCell"/>
</dbReference>
<dbReference type="SUPFAM" id="SSF81660">
    <property type="entry name" value="Metal cation-transporting ATPase, ATP-binding domain N"/>
    <property type="match status" value="1"/>
</dbReference>
<dbReference type="PRINTS" id="PR00119">
    <property type="entry name" value="CATATPASE"/>
</dbReference>
<dbReference type="FunFam" id="3.40.1110.10:FF:000191">
    <property type="entry name" value="Membrane H(+)-ATPase1"/>
    <property type="match status" value="1"/>
</dbReference>
<evidence type="ECO:0000256" key="2">
    <source>
        <dbReference type="ARBA" id="ARBA00008804"/>
    </source>
</evidence>
<evidence type="ECO:0000256" key="9">
    <source>
        <dbReference type="ARBA" id="ARBA00022989"/>
    </source>
</evidence>
<keyword evidence="4" id="KW-0812">Transmembrane</keyword>
<keyword evidence="12" id="KW-1185">Reference proteome</keyword>
<comment type="caution">
    <text evidence="11">The sequence shown here is derived from an EMBL/GenBank/DDBJ whole genome shotgun (WGS) entry which is preliminary data.</text>
</comment>